<dbReference type="Pfam" id="PF00550">
    <property type="entry name" value="PP-binding"/>
    <property type="match status" value="1"/>
</dbReference>
<dbReference type="InterPro" id="IPR009081">
    <property type="entry name" value="PP-bd_ACP"/>
</dbReference>
<sequence>AGVAGVIKMVLALQHQTLPATLHAQRPSDQVDWSAGAVELLTETRPWPQADRPLRAGVSSFGISGTNAHVVLEQAPAQEPATAARTPRGEDDAAVLPLLLSARTPGALAGQAARLLPVLTAAADDGDAPAGVPAVARALATTRTGFGHRAAVVVAAGTAGTAAAPALAALAAGRTAAGAVTGAVTAGGLGLLFSGQGSQWLGMGRELHRTRPEFAAALDQVCAVLDKELDRPLTDVMWADPDTPEAALLHRTRYTQPALFAVEVALFRLLESWGVRPDCVGGHSVGELAAAHVAGVLSLEHAGALVAARGALMEALPEGGAMVAVQATEEELLPLLGDEVSLAAVNGERSLVVSGEEGAVTALAAHLAAQGRKTSRLTVSHAFHSPLMEPMLDAFREVVAGVELHEPHLPVMVAGDVRDPEFWVAHVRDTVRFTDTVRRMEEAGATTFLEVGPDAVLTALGRECGAPGSAFTAMQRRDREQTTTLLTGLAEAWTRGVSVDWSAVLPPAGPADLPTYPFQHRRYWLEPAPHTGDVAAAGQEAADHPLLAAVVPAPEGDTVTLTGQLSLRAHPWLADHAVHDQVLLPGTALVELALRAGREAGAPVIRELMLETPLILPPAGSASAVAVRVDVGEREDDGGRTVRVHSRDGHDWRRHATGRLVEEGAGPTAADGPDLTVWPPQGAQALPVDGAYDELADRGYAYGPAFQGLRAAWRRGEEVFAEVELPEGVDPSRYGMHPALLDACWHALLLGDPDERPVLPFAWTGVRLHGQGARRLRVRIAPAGADTTALQVADTAGRPLASVAGLVARPVSAEALAAAPRSLHRITRKELTVPDDPAAPAGLAVLGADHLGLGAAEAGPGLPVYAEPAAVPDDPAPQLLVHHCPGHEGPVPDAVRAAALDLLAVLTGWLGDARLSATRLVVTLGTGLSQAPLAGLVRAAQAEHPDRLTLVHLAEGAPSGARLAARLAAAAGTGEPEVTLGADTLSAPRLARVTEARPGGMEGPVLITGGTGGLGAVVARHLVTRHRVRELVLVSRRGPQAPGADALRAELTGLGATVTVAACDAADRDALADLLGRHPVRSVVHAAGAVDNGLLDTLTPERFAAVLRPKVDAAWNLHELAGDLDAFVLFGSSAGVLLGAGQSNYATANAFLDALAEHRRREGLPALSLGWGLWDEDAGMSGDLDEAGRQRMRRLGMPALEREEALELLDAALGTPDATLLPIRFDTAALRARGGELPALLEDLVPRAARSTAGNTAAGEETPEELRRRLAPLEQKERTELLVDLVRGRVAAVLGHQDAEAVDVHRALREMGFDSLAAVELRNVLAAATGLTLPATLVFDHPSVTALAAHLDEELVERGPDPTRLALFEIDRLAEVLKGTDADRGAVATRLEALVRSLLAAGGDTPETSDYDYGTASDDELFAVLDNELAD</sequence>
<evidence type="ECO:0000256" key="7">
    <source>
        <dbReference type="ARBA" id="ARBA00023315"/>
    </source>
</evidence>
<comment type="pathway">
    <text evidence="1">Antibiotic biosynthesis.</text>
</comment>
<dbReference type="InterPro" id="IPR036736">
    <property type="entry name" value="ACP-like_sf"/>
</dbReference>
<dbReference type="CDD" id="cd08956">
    <property type="entry name" value="KR_3_FAS_SDR_x"/>
    <property type="match status" value="1"/>
</dbReference>
<dbReference type="SUPFAM" id="SSF55048">
    <property type="entry name" value="Probable ACP-binding domain of malonyl-CoA ACP transacylase"/>
    <property type="match status" value="1"/>
</dbReference>
<dbReference type="Gene3D" id="3.30.70.3290">
    <property type="match status" value="1"/>
</dbReference>
<protein>
    <submittedName>
        <fullName evidence="12">Acyltransferase domain-containing protein</fullName>
    </submittedName>
</protein>
<keyword evidence="5" id="KW-0045">Antibiotic biosynthesis</keyword>
<dbReference type="InterPro" id="IPR016035">
    <property type="entry name" value="Acyl_Trfase/lysoPLipase"/>
</dbReference>
<reference evidence="13" key="1">
    <citation type="journal article" date="2019" name="Int. J. Syst. Evol. Microbiol.">
        <title>The Global Catalogue of Microorganisms (GCM) 10K type strain sequencing project: providing services to taxonomists for standard genome sequencing and annotation.</title>
        <authorList>
            <consortium name="The Broad Institute Genomics Platform"/>
            <consortium name="The Broad Institute Genome Sequencing Center for Infectious Disease"/>
            <person name="Wu L."/>
            <person name="Ma J."/>
        </authorList>
    </citation>
    <scope>NUCLEOTIDE SEQUENCE [LARGE SCALE GENOMIC DNA]</scope>
    <source>
        <strain evidence="13">CCM 8479</strain>
    </source>
</reference>
<dbReference type="InterPro" id="IPR050091">
    <property type="entry name" value="PKS_NRPS_Biosynth_Enz"/>
</dbReference>
<evidence type="ECO:0000256" key="6">
    <source>
        <dbReference type="ARBA" id="ARBA00023268"/>
    </source>
</evidence>
<dbReference type="Pfam" id="PF14765">
    <property type="entry name" value="PS-DH"/>
    <property type="match status" value="1"/>
</dbReference>
<dbReference type="InterPro" id="IPR049551">
    <property type="entry name" value="PKS_DH_C"/>
</dbReference>
<dbReference type="InterPro" id="IPR036291">
    <property type="entry name" value="NAD(P)-bd_dom_sf"/>
</dbReference>
<dbReference type="SMART" id="SM00823">
    <property type="entry name" value="PKS_PP"/>
    <property type="match status" value="1"/>
</dbReference>
<dbReference type="Pfam" id="PF08659">
    <property type="entry name" value="KR"/>
    <property type="match status" value="1"/>
</dbReference>
<dbReference type="Proteomes" id="UP001596156">
    <property type="component" value="Unassembled WGS sequence"/>
</dbReference>
<name>A0ABW0DD80_STRFI</name>
<dbReference type="SMART" id="SM01294">
    <property type="entry name" value="PKS_PP_betabranch"/>
    <property type="match status" value="1"/>
</dbReference>
<proteinExistence type="predicted"/>
<comment type="caution">
    <text evidence="12">The sequence shown here is derived from an EMBL/GenBank/DDBJ whole genome shotgun (WGS) entry which is preliminary data.</text>
</comment>
<dbReference type="Gene3D" id="1.10.1200.10">
    <property type="entry name" value="ACP-like"/>
    <property type="match status" value="1"/>
</dbReference>
<dbReference type="SUPFAM" id="SSF52151">
    <property type="entry name" value="FabD/lysophospholipase-like"/>
    <property type="match status" value="1"/>
</dbReference>
<organism evidence="12 13">
    <name type="scientific">Streptomyces fimbriatus</name>
    <dbReference type="NCBI Taxonomy" id="68197"/>
    <lineage>
        <taxon>Bacteria</taxon>
        <taxon>Bacillati</taxon>
        <taxon>Actinomycetota</taxon>
        <taxon>Actinomycetes</taxon>
        <taxon>Kitasatosporales</taxon>
        <taxon>Streptomycetaceae</taxon>
        <taxon>Streptomyces</taxon>
    </lineage>
</organism>
<evidence type="ECO:0000313" key="12">
    <source>
        <dbReference type="EMBL" id="MFC5228425.1"/>
    </source>
</evidence>
<dbReference type="EMBL" id="JBHSKL010000042">
    <property type="protein sequence ID" value="MFC5228425.1"/>
    <property type="molecule type" value="Genomic_DNA"/>
</dbReference>
<dbReference type="InterPro" id="IPR016039">
    <property type="entry name" value="Thiolase-like"/>
</dbReference>
<evidence type="ECO:0000313" key="13">
    <source>
        <dbReference type="Proteomes" id="UP001596156"/>
    </source>
</evidence>
<dbReference type="SMART" id="SM00826">
    <property type="entry name" value="PKS_DH"/>
    <property type="match status" value="1"/>
</dbReference>
<dbReference type="Pfam" id="PF00698">
    <property type="entry name" value="Acyl_transf_1"/>
    <property type="match status" value="1"/>
</dbReference>
<evidence type="ECO:0000256" key="4">
    <source>
        <dbReference type="ARBA" id="ARBA00022679"/>
    </source>
</evidence>
<dbReference type="PROSITE" id="PS52019">
    <property type="entry name" value="PKS_MFAS_DH"/>
    <property type="match status" value="1"/>
</dbReference>
<evidence type="ECO:0000256" key="3">
    <source>
        <dbReference type="ARBA" id="ARBA00022553"/>
    </source>
</evidence>
<dbReference type="PROSITE" id="PS50075">
    <property type="entry name" value="CARRIER"/>
    <property type="match status" value="1"/>
</dbReference>
<dbReference type="GO" id="GO:0016746">
    <property type="term" value="F:acyltransferase activity"/>
    <property type="evidence" value="ECO:0007669"/>
    <property type="project" value="UniProtKB-KW"/>
</dbReference>
<dbReference type="Pfam" id="PF21089">
    <property type="entry name" value="PKS_DH_N"/>
    <property type="match status" value="1"/>
</dbReference>
<dbReference type="Gene3D" id="3.10.129.110">
    <property type="entry name" value="Polyketide synthase dehydratase"/>
    <property type="match status" value="1"/>
</dbReference>
<dbReference type="InterPro" id="IPR020806">
    <property type="entry name" value="PKS_PP-bd"/>
</dbReference>
<feature type="active site" description="Proton donor; for dehydratase activity" evidence="8">
    <location>
        <position position="742"/>
    </location>
</feature>
<dbReference type="InterPro" id="IPR016036">
    <property type="entry name" value="Malonyl_transacylase_ACP-bd"/>
</dbReference>
<dbReference type="InterPro" id="IPR057326">
    <property type="entry name" value="KR_dom"/>
</dbReference>
<dbReference type="Gene3D" id="3.40.366.10">
    <property type="entry name" value="Malonyl-Coenzyme A Acyl Carrier Protein, domain 2"/>
    <property type="match status" value="1"/>
</dbReference>
<evidence type="ECO:0000256" key="1">
    <source>
        <dbReference type="ARBA" id="ARBA00004792"/>
    </source>
</evidence>
<evidence type="ECO:0000256" key="2">
    <source>
        <dbReference type="ARBA" id="ARBA00022450"/>
    </source>
</evidence>
<dbReference type="Pfam" id="PF16197">
    <property type="entry name" value="KAsynt_C_assoc"/>
    <property type="match status" value="1"/>
</dbReference>
<feature type="non-terminal residue" evidence="12">
    <location>
        <position position="1"/>
    </location>
</feature>
<dbReference type="InterPro" id="IPR014043">
    <property type="entry name" value="Acyl_transferase_dom"/>
</dbReference>
<dbReference type="InterPro" id="IPR020807">
    <property type="entry name" value="PKS_DH"/>
</dbReference>
<dbReference type="PANTHER" id="PTHR43775">
    <property type="entry name" value="FATTY ACID SYNTHASE"/>
    <property type="match status" value="1"/>
</dbReference>
<dbReference type="PANTHER" id="PTHR43775:SF51">
    <property type="entry name" value="INACTIVE PHENOLPHTHIOCEROL SYNTHESIS POLYKETIDE SYNTHASE TYPE I PKS1-RELATED"/>
    <property type="match status" value="1"/>
</dbReference>
<dbReference type="SMART" id="SM00827">
    <property type="entry name" value="PKS_AT"/>
    <property type="match status" value="1"/>
</dbReference>
<evidence type="ECO:0000259" key="10">
    <source>
        <dbReference type="PROSITE" id="PS50075"/>
    </source>
</evidence>
<keyword evidence="13" id="KW-1185">Reference proteome</keyword>
<keyword evidence="7 12" id="KW-0012">Acyltransferase</keyword>
<feature type="domain" description="Carrier" evidence="10">
    <location>
        <begin position="1280"/>
        <end position="1355"/>
    </location>
</feature>
<evidence type="ECO:0000259" key="11">
    <source>
        <dbReference type="PROSITE" id="PS52019"/>
    </source>
</evidence>
<dbReference type="InterPro" id="IPR032821">
    <property type="entry name" value="PKS_assoc"/>
</dbReference>
<dbReference type="SUPFAM" id="SSF47336">
    <property type="entry name" value="ACP-like"/>
    <property type="match status" value="1"/>
</dbReference>
<feature type="region of interest" description="N-terminal hotdog fold" evidence="8">
    <location>
        <begin position="544"/>
        <end position="667"/>
    </location>
</feature>
<dbReference type="InterPro" id="IPR013968">
    <property type="entry name" value="PKS_KR"/>
</dbReference>
<keyword evidence="6" id="KW-0511">Multifunctional enzyme</keyword>
<keyword evidence="3" id="KW-0597">Phosphoprotein</keyword>
<feature type="active site" description="Proton acceptor; for dehydratase activity" evidence="8">
    <location>
        <position position="576"/>
    </location>
</feature>
<dbReference type="Gene3D" id="3.40.50.720">
    <property type="entry name" value="NAD(P)-binding Rossmann-like Domain"/>
    <property type="match status" value="1"/>
</dbReference>
<feature type="domain" description="PKS/mFAS DH" evidence="11">
    <location>
        <begin position="544"/>
        <end position="817"/>
    </location>
</feature>
<feature type="region of interest" description="Disordered" evidence="9">
    <location>
        <begin position="1251"/>
        <end position="1271"/>
    </location>
</feature>
<dbReference type="RefSeq" id="WP_381573545.1">
    <property type="nucleotide sequence ID" value="NZ_JBHSKL010000042.1"/>
</dbReference>
<dbReference type="InterPro" id="IPR049900">
    <property type="entry name" value="PKS_mFAS_DH"/>
</dbReference>
<gene>
    <name evidence="12" type="ORF">ACFPN6_28415</name>
</gene>
<feature type="region of interest" description="C-terminal hotdog fold" evidence="8">
    <location>
        <begin position="683"/>
        <end position="817"/>
    </location>
</feature>
<dbReference type="Gene3D" id="3.40.47.10">
    <property type="match status" value="1"/>
</dbReference>
<keyword evidence="2" id="KW-0596">Phosphopantetheine</keyword>
<dbReference type="InterPro" id="IPR049552">
    <property type="entry name" value="PKS_DH_N"/>
</dbReference>
<dbReference type="InterPro" id="IPR001227">
    <property type="entry name" value="Ac_transferase_dom_sf"/>
</dbReference>
<keyword evidence="4" id="KW-0808">Transferase</keyword>
<dbReference type="SMART" id="SM00822">
    <property type="entry name" value="PKS_KR"/>
    <property type="match status" value="1"/>
</dbReference>
<accession>A0ABW0DD80</accession>
<dbReference type="SUPFAM" id="SSF53901">
    <property type="entry name" value="Thiolase-like"/>
    <property type="match status" value="1"/>
</dbReference>
<evidence type="ECO:0000256" key="8">
    <source>
        <dbReference type="PROSITE-ProRule" id="PRU01363"/>
    </source>
</evidence>
<dbReference type="SUPFAM" id="SSF51735">
    <property type="entry name" value="NAD(P)-binding Rossmann-fold domains"/>
    <property type="match status" value="2"/>
</dbReference>
<dbReference type="InterPro" id="IPR042104">
    <property type="entry name" value="PKS_dehydratase_sf"/>
</dbReference>
<evidence type="ECO:0000256" key="5">
    <source>
        <dbReference type="ARBA" id="ARBA00023194"/>
    </source>
</evidence>
<evidence type="ECO:0000256" key="9">
    <source>
        <dbReference type="SAM" id="MobiDB-lite"/>
    </source>
</evidence>